<dbReference type="CDD" id="cd05403">
    <property type="entry name" value="NT_KNTase_like"/>
    <property type="match status" value="1"/>
</dbReference>
<comment type="catalytic activity">
    <reaction evidence="6">
        <text>streptomycin + ATP = 3''-O-adenylylstreptomycin + diphosphate</text>
        <dbReference type="Rhea" id="RHEA:20245"/>
        <dbReference type="ChEBI" id="CHEBI:30616"/>
        <dbReference type="ChEBI" id="CHEBI:33019"/>
        <dbReference type="ChEBI" id="CHEBI:58007"/>
        <dbReference type="ChEBI" id="CHEBI:58605"/>
        <dbReference type="EC" id="2.7.7.47"/>
    </reaction>
</comment>
<dbReference type="GO" id="GO:0070566">
    <property type="term" value="F:adenylyltransferase activity"/>
    <property type="evidence" value="ECO:0007669"/>
    <property type="project" value="InterPro"/>
</dbReference>
<evidence type="ECO:0000256" key="5">
    <source>
        <dbReference type="ARBA" id="ARBA00047831"/>
    </source>
</evidence>
<gene>
    <name evidence="9" type="primary">ant1</name>
    <name evidence="9" type="ORF">CUZ56_02626</name>
</gene>
<dbReference type="PIRSF" id="PIRSF000819">
    <property type="entry name" value="Streptomycin_3-adenylyltransf"/>
    <property type="match status" value="1"/>
</dbReference>
<protein>
    <recommendedName>
        <fullName evidence="4">Aminoglycoside (3'') (9) adenylyltransferase</fullName>
        <ecNumber evidence="3">2.7.7.47</ecNumber>
    </recommendedName>
</protein>
<evidence type="ECO:0000256" key="2">
    <source>
        <dbReference type="ARBA" id="ARBA00023251"/>
    </source>
</evidence>
<evidence type="ECO:0000256" key="6">
    <source>
        <dbReference type="ARBA" id="ARBA00048566"/>
    </source>
</evidence>
<dbReference type="Pfam" id="PF13427">
    <property type="entry name" value="AadA_C"/>
    <property type="match status" value="1"/>
</dbReference>
<evidence type="ECO:0000259" key="7">
    <source>
        <dbReference type="Pfam" id="PF13427"/>
    </source>
</evidence>
<evidence type="ECO:0000256" key="4">
    <source>
        <dbReference type="ARBA" id="ARBA00035252"/>
    </source>
</evidence>
<reference evidence="9 10" key="1">
    <citation type="submission" date="2018-01" db="EMBL/GenBank/DDBJ databases">
        <title>Saezia sanguinis gen. nov., sp. nov., in the order Burkholderiales isolated from human blood.</title>
        <authorList>
            <person name="Medina-Pascual M.J."/>
            <person name="Valdezate S."/>
            <person name="Monzon S."/>
            <person name="Cuesta I."/>
            <person name="Carrasco G."/>
            <person name="Villalon P."/>
            <person name="Saez-Nieto J.A."/>
        </authorList>
    </citation>
    <scope>NUCLEOTIDE SEQUENCE [LARGE SCALE GENOMIC DNA]</scope>
    <source>
        <strain evidence="9 10">CNM695-12</strain>
    </source>
</reference>
<dbReference type="InterPro" id="IPR041633">
    <property type="entry name" value="Polbeta"/>
</dbReference>
<organism evidence="9 10">
    <name type="scientific">Saezia sanguinis</name>
    <dbReference type="NCBI Taxonomy" id="1965230"/>
    <lineage>
        <taxon>Bacteria</taxon>
        <taxon>Pseudomonadati</taxon>
        <taxon>Pseudomonadota</taxon>
        <taxon>Betaproteobacteria</taxon>
        <taxon>Burkholderiales</taxon>
        <taxon>Saeziaceae</taxon>
        <taxon>Saezia</taxon>
    </lineage>
</organism>
<feature type="domain" description="Adenylyltransferase AadA C-terminal" evidence="7">
    <location>
        <begin position="153"/>
        <end position="252"/>
    </location>
</feature>
<comment type="caution">
    <text evidence="9">The sequence shown here is derived from an EMBL/GenBank/DDBJ whole genome shotgun (WGS) entry which is preliminary data.</text>
</comment>
<dbReference type="AlphaFoldDB" id="A0A433SAL8"/>
<keyword evidence="2" id="KW-0046">Antibiotic resistance</keyword>
<evidence type="ECO:0000313" key="10">
    <source>
        <dbReference type="Proteomes" id="UP000286947"/>
    </source>
</evidence>
<dbReference type="RefSeq" id="WP_126980792.1">
    <property type="nucleotide sequence ID" value="NZ_PQSP01000009.1"/>
</dbReference>
<name>A0A433SAL8_9BURK</name>
<dbReference type="Proteomes" id="UP000286947">
    <property type="component" value="Unassembled WGS sequence"/>
</dbReference>
<dbReference type="InterPro" id="IPR025184">
    <property type="entry name" value="AadA_C"/>
</dbReference>
<dbReference type="NCBIfam" id="NF010309">
    <property type="entry name" value="PRK13746.1"/>
    <property type="match status" value="1"/>
</dbReference>
<keyword evidence="10" id="KW-1185">Reference proteome</keyword>
<dbReference type="GO" id="GO:0046677">
    <property type="term" value="P:response to antibiotic"/>
    <property type="evidence" value="ECO:0007669"/>
    <property type="project" value="UniProtKB-KW"/>
</dbReference>
<dbReference type="GO" id="GO:0009012">
    <property type="term" value="F:aminoglycoside 3''-adenylyltransferase activity"/>
    <property type="evidence" value="ECO:0007669"/>
    <property type="project" value="UniProtKB-EC"/>
</dbReference>
<evidence type="ECO:0000313" key="9">
    <source>
        <dbReference type="EMBL" id="RUS65781.1"/>
    </source>
</evidence>
<evidence type="ECO:0000256" key="3">
    <source>
        <dbReference type="ARBA" id="ARBA00035126"/>
    </source>
</evidence>
<evidence type="ECO:0000259" key="8">
    <source>
        <dbReference type="Pfam" id="PF18765"/>
    </source>
</evidence>
<comment type="catalytic activity">
    <reaction evidence="5">
        <text>spectinomycin + ATP = 9-O-adenylylspectinomycin + diphosphate</text>
        <dbReference type="Rhea" id="RHEA:63228"/>
        <dbReference type="ChEBI" id="CHEBI:30616"/>
        <dbReference type="ChEBI" id="CHEBI:33019"/>
        <dbReference type="ChEBI" id="CHEBI:146260"/>
        <dbReference type="ChEBI" id="CHEBI:146261"/>
    </reaction>
</comment>
<dbReference type="Pfam" id="PF18765">
    <property type="entry name" value="Polbeta"/>
    <property type="match status" value="1"/>
</dbReference>
<dbReference type="Gene3D" id="3.30.460.10">
    <property type="entry name" value="Beta Polymerase, domain 2"/>
    <property type="match status" value="1"/>
</dbReference>
<dbReference type="EMBL" id="PQSP01000009">
    <property type="protein sequence ID" value="RUS65781.1"/>
    <property type="molecule type" value="Genomic_DNA"/>
</dbReference>
<dbReference type="InterPro" id="IPR024172">
    <property type="entry name" value="AadA/Aad9"/>
</dbReference>
<accession>A0A433SAL8</accession>
<keyword evidence="9" id="KW-0548">Nucleotidyltransferase</keyword>
<dbReference type="EC" id="2.7.7.47" evidence="3"/>
<feature type="domain" description="Polymerase beta nucleotidyltransferase" evidence="8">
    <location>
        <begin position="23"/>
        <end position="86"/>
    </location>
</feature>
<dbReference type="InterPro" id="IPR043519">
    <property type="entry name" value="NT_sf"/>
</dbReference>
<keyword evidence="1 9" id="KW-0808">Transferase</keyword>
<proteinExistence type="predicted"/>
<evidence type="ECO:0000256" key="1">
    <source>
        <dbReference type="ARBA" id="ARBA00022679"/>
    </source>
</evidence>
<dbReference type="SUPFAM" id="SSF81301">
    <property type="entry name" value="Nucleotidyltransferase"/>
    <property type="match status" value="1"/>
</dbReference>
<dbReference type="OrthoDB" id="7058480at2"/>
<sequence>MAHMLLSPEAQQALHIIQQQLAESLLAVCLHGSAAAGGLRPHSDVDILAIVSQPMSAAARQSLAAELMQVSGRSPSDLNNPNGRRPLEVIVFLSTDLAALPYPARCEFMYGEWLRAQYEAGDMPQPVSDPELTLILAQARQQAKGLLGPDMDELLPVVHPSDIRRAIKDAVPALMQGLQGDERNVLLTLARMWQTLATGGFVSKDEAANWAVPRLPAPQARVLLQARDAYLNGDHTDWISDHTAIQQTADALYNGVMSN</sequence>